<feature type="compositionally biased region" description="Acidic residues" evidence="1">
    <location>
        <begin position="92"/>
        <end position="108"/>
    </location>
</feature>
<feature type="compositionally biased region" description="Low complexity" evidence="1">
    <location>
        <begin position="13"/>
        <end position="22"/>
    </location>
</feature>
<feature type="compositionally biased region" description="Basic and acidic residues" evidence="1">
    <location>
        <begin position="28"/>
        <end position="40"/>
    </location>
</feature>
<feature type="compositionally biased region" description="Basic and acidic residues" evidence="1">
    <location>
        <begin position="47"/>
        <end position="56"/>
    </location>
</feature>
<dbReference type="EMBL" id="RXIC02000020">
    <property type="protein sequence ID" value="KAB1224180.1"/>
    <property type="molecule type" value="Genomic_DNA"/>
</dbReference>
<evidence type="ECO:0000313" key="4">
    <source>
        <dbReference type="Proteomes" id="UP000516437"/>
    </source>
</evidence>
<reference evidence="3" key="1">
    <citation type="submission" date="2018-07" db="EMBL/GenBank/DDBJ databases">
        <authorList>
            <person name="Gao Z.-S."/>
            <person name="Jia H.-M."/>
            <person name="Jia H.-J."/>
            <person name="Cai Q.-L."/>
            <person name="Wang Y."/>
            <person name="Zhao H.-B."/>
        </authorList>
    </citation>
    <scope>NUCLEOTIDE SEQUENCE</scope>
    <source>
        <tissue evidence="3">Leaves</tissue>
    </source>
</reference>
<name>A0A6A1WMZ2_9ROSI</name>
<dbReference type="Proteomes" id="UP000516437">
    <property type="component" value="Chromosome 2"/>
</dbReference>
<feature type="compositionally biased region" description="Acidic residues" evidence="1">
    <location>
        <begin position="57"/>
        <end position="67"/>
    </location>
</feature>
<sequence>MEIKQGRVDPATVKEVTNQTEETTQESHPVEEKLASKEEDYVPTESETAHESKEVVLADEEEEELPEEVNNNHGEDKATVSPIEDDLRLTEDIENEGQLAEEDDEDEE</sequence>
<reference evidence="3" key="3">
    <citation type="submission" date="2019-09" db="EMBL/GenBank/DDBJ databases">
        <authorList>
            <person name="Gao Z."/>
        </authorList>
    </citation>
    <scope>NUCLEOTIDE SEQUENCE</scope>
    <source>
        <tissue evidence="3">Leaves</tissue>
    </source>
</reference>
<keyword evidence="4" id="KW-1185">Reference proteome</keyword>
<proteinExistence type="predicted"/>
<organism evidence="3 4">
    <name type="scientific">Morella rubra</name>
    <name type="common">Chinese bayberry</name>
    <dbReference type="NCBI Taxonomy" id="262757"/>
    <lineage>
        <taxon>Eukaryota</taxon>
        <taxon>Viridiplantae</taxon>
        <taxon>Streptophyta</taxon>
        <taxon>Embryophyta</taxon>
        <taxon>Tracheophyta</taxon>
        <taxon>Spermatophyta</taxon>
        <taxon>Magnoliopsida</taxon>
        <taxon>eudicotyledons</taxon>
        <taxon>Gunneridae</taxon>
        <taxon>Pentapetalae</taxon>
        <taxon>rosids</taxon>
        <taxon>fabids</taxon>
        <taxon>Fagales</taxon>
        <taxon>Myricaceae</taxon>
        <taxon>Morella</taxon>
    </lineage>
</organism>
<reference evidence="3 4" key="2">
    <citation type="journal article" date="2019" name="Plant Biotechnol. J.">
        <title>The red bayberry genome and genetic basis of sex determination.</title>
        <authorList>
            <person name="Jia H.M."/>
            <person name="Jia H.J."/>
            <person name="Cai Q.L."/>
            <person name="Wang Y."/>
            <person name="Zhao H.B."/>
            <person name="Yang W.F."/>
            <person name="Wang G.Y."/>
            <person name="Li Y.H."/>
            <person name="Zhan D.L."/>
            <person name="Shen Y.T."/>
            <person name="Niu Q.F."/>
            <person name="Chang L."/>
            <person name="Qiu J."/>
            <person name="Zhao L."/>
            <person name="Xie H.B."/>
            <person name="Fu W.Y."/>
            <person name="Jin J."/>
            <person name="Li X.W."/>
            <person name="Jiao Y."/>
            <person name="Zhou C.C."/>
            <person name="Tu T."/>
            <person name="Chai C.Y."/>
            <person name="Gao J.L."/>
            <person name="Fan L.J."/>
            <person name="van de Weg E."/>
            <person name="Wang J.Y."/>
            <person name="Gao Z.S."/>
        </authorList>
    </citation>
    <scope>NUCLEOTIDE SEQUENCE [LARGE SCALE GENOMIC DNA]</scope>
    <source>
        <tissue evidence="3">Leaves</tissue>
    </source>
</reference>
<dbReference type="AlphaFoldDB" id="A0A6A1WMZ2"/>
<protein>
    <submittedName>
        <fullName evidence="3">Uncharacterized protein</fullName>
    </submittedName>
</protein>
<evidence type="ECO:0000313" key="3">
    <source>
        <dbReference type="EMBL" id="KAB1224180.1"/>
    </source>
</evidence>
<feature type="region of interest" description="Disordered" evidence="1">
    <location>
        <begin position="1"/>
        <end position="108"/>
    </location>
</feature>
<evidence type="ECO:0000313" key="2">
    <source>
        <dbReference type="EMBL" id="KAB1224149.1"/>
    </source>
</evidence>
<comment type="caution">
    <text evidence="3">The sequence shown here is derived from an EMBL/GenBank/DDBJ whole genome shotgun (WGS) entry which is preliminary data.</text>
</comment>
<dbReference type="EMBL" id="RXIC02000020">
    <property type="protein sequence ID" value="KAB1224149.1"/>
    <property type="molecule type" value="Genomic_DNA"/>
</dbReference>
<accession>A0A6A1WMZ2</accession>
<gene>
    <name evidence="3" type="ORF">CJ030_MR2G024415</name>
    <name evidence="2" type="ORF">CJ030_MR2G024446</name>
</gene>
<evidence type="ECO:0000256" key="1">
    <source>
        <dbReference type="SAM" id="MobiDB-lite"/>
    </source>
</evidence>